<feature type="compositionally biased region" description="Acidic residues" evidence="5">
    <location>
        <begin position="266"/>
        <end position="282"/>
    </location>
</feature>
<dbReference type="InterPro" id="IPR039273">
    <property type="entry name" value="TEPSIN"/>
</dbReference>
<accession>A0ABM0JSL5</accession>
<dbReference type="PROSITE" id="PS50942">
    <property type="entry name" value="ENTH"/>
    <property type="match status" value="1"/>
</dbReference>
<evidence type="ECO:0000256" key="2">
    <source>
        <dbReference type="ARBA" id="ARBA00004601"/>
    </source>
</evidence>
<keyword evidence="3" id="KW-0333">Golgi apparatus</keyword>
<sequence length="486" mass="52911">MANTAINFTAQRISFVNKIGLILKATSDDEQPTQAYLYKEINAISYESVGYSESLVEFLMDRLKSKSSHVKFKVLKVVQHLCEHGSPQVKLGLRKSCDLIKECTKFGGPPHPIHGNVPYTMVRKLAQEVCAELYNMDPLTIKSMPQDLSQEPKYGGLGSSRTGGAIQGFGNSPIVPTKGLGETILGGIEKLGAKISETSEDRQAALLARLDLSGSTVNYQPPVVSLPESAETTSSTSSAEPEQAGSGKRQVQARKHQPGRAGGGWNDDEEDEKDDNNPDDNECERNSDTRLSIDTDSLADPADKLIQDGPQADWAQERQLVTGSLQHGSTGPRRQLLAPSDLSHFLGCCARLSAEKVVQMIAQRLTGTDPGVVIRALQLLEAILYSREELVHVDLLTSVCKQDLVDCYRSCGPTSAPPGGETASKAETMTAPLGDDEEKHLWQSVRMKVTKVILILQQLSSHREILALSELADFLPKRENIPETPA</sequence>
<feature type="compositionally biased region" description="Low complexity" evidence="5">
    <location>
        <begin position="227"/>
        <end position="242"/>
    </location>
</feature>
<protein>
    <submittedName>
        <fullName evidence="8">AP-4 complex accessory subunit Tepsin</fullName>
    </submittedName>
</protein>
<proteinExistence type="predicted"/>
<keyword evidence="7" id="KW-1185">Reference proteome</keyword>
<organism evidence="7 8">
    <name type="scientific">Aplysia californica</name>
    <name type="common">California sea hare</name>
    <dbReference type="NCBI Taxonomy" id="6500"/>
    <lineage>
        <taxon>Eukaryota</taxon>
        <taxon>Metazoa</taxon>
        <taxon>Spiralia</taxon>
        <taxon>Lophotrochozoa</taxon>
        <taxon>Mollusca</taxon>
        <taxon>Gastropoda</taxon>
        <taxon>Heterobranchia</taxon>
        <taxon>Euthyneura</taxon>
        <taxon>Tectipleura</taxon>
        <taxon>Aplysiida</taxon>
        <taxon>Aplysioidea</taxon>
        <taxon>Aplysiidae</taxon>
        <taxon>Aplysia</taxon>
    </lineage>
</organism>
<evidence type="ECO:0000256" key="3">
    <source>
        <dbReference type="ARBA" id="ARBA00023034"/>
    </source>
</evidence>
<feature type="region of interest" description="Disordered" evidence="5">
    <location>
        <begin position="216"/>
        <end position="305"/>
    </location>
</feature>
<dbReference type="InterPro" id="IPR035802">
    <property type="entry name" value="ENTH/VHS_tepsin"/>
</dbReference>
<keyword evidence="4" id="KW-0968">Cytoplasmic vesicle</keyword>
<gene>
    <name evidence="8" type="primary">LOC101859941</name>
</gene>
<reference evidence="8" key="1">
    <citation type="submission" date="2025-08" db="UniProtKB">
        <authorList>
            <consortium name="RefSeq"/>
        </authorList>
    </citation>
    <scope>IDENTIFICATION</scope>
</reference>
<name>A0ABM0JSL5_APLCA</name>
<dbReference type="SUPFAM" id="SSF48464">
    <property type="entry name" value="ENTH/VHS domain"/>
    <property type="match status" value="2"/>
</dbReference>
<evidence type="ECO:0000313" key="8">
    <source>
        <dbReference type="RefSeq" id="XP_005100546.1"/>
    </source>
</evidence>
<evidence type="ECO:0000256" key="1">
    <source>
        <dbReference type="ARBA" id="ARBA00004541"/>
    </source>
</evidence>
<dbReference type="InterPro" id="IPR008942">
    <property type="entry name" value="ENTH_VHS"/>
</dbReference>
<evidence type="ECO:0000256" key="5">
    <source>
        <dbReference type="SAM" id="MobiDB-lite"/>
    </source>
</evidence>
<dbReference type="PANTHER" id="PTHR21514:SF0">
    <property type="entry name" value="AP-4 COMPLEX ACCESSORY SUBUNIT TEPSIN"/>
    <property type="match status" value="1"/>
</dbReference>
<dbReference type="PANTHER" id="PTHR21514">
    <property type="entry name" value="AP-4 COMPLEX ACCESSORY SUBUNIT TEPSIN"/>
    <property type="match status" value="1"/>
</dbReference>
<feature type="compositionally biased region" description="Basic and acidic residues" evidence="5">
    <location>
        <begin position="283"/>
        <end position="293"/>
    </location>
</feature>
<comment type="subcellular location">
    <subcellularLocation>
        <location evidence="1">Cytoplasmic vesicle</location>
    </subcellularLocation>
    <subcellularLocation>
        <location evidence="2">Golgi apparatus</location>
        <location evidence="2">trans-Golgi network</location>
    </subcellularLocation>
</comment>
<dbReference type="Gene3D" id="1.25.40.90">
    <property type="match status" value="1"/>
</dbReference>
<dbReference type="Proteomes" id="UP000694888">
    <property type="component" value="Unplaced"/>
</dbReference>
<dbReference type="GeneID" id="101859941"/>
<evidence type="ECO:0000259" key="6">
    <source>
        <dbReference type="PROSITE" id="PS50942"/>
    </source>
</evidence>
<dbReference type="RefSeq" id="XP_005100546.1">
    <property type="nucleotide sequence ID" value="XM_005100489.3"/>
</dbReference>
<dbReference type="CDD" id="cd03572">
    <property type="entry name" value="ENTH_like_Tepsin"/>
    <property type="match status" value="1"/>
</dbReference>
<feature type="domain" description="ENTH" evidence="6">
    <location>
        <begin position="10"/>
        <end position="143"/>
    </location>
</feature>
<dbReference type="Pfam" id="PF01417">
    <property type="entry name" value="ENTH"/>
    <property type="match status" value="1"/>
</dbReference>
<evidence type="ECO:0000313" key="7">
    <source>
        <dbReference type="Proteomes" id="UP000694888"/>
    </source>
</evidence>
<evidence type="ECO:0000256" key="4">
    <source>
        <dbReference type="ARBA" id="ARBA00023329"/>
    </source>
</evidence>
<dbReference type="InterPro" id="IPR013809">
    <property type="entry name" value="ENTH"/>
</dbReference>